<comment type="catalytic activity">
    <reaction evidence="19">
        <text>a 1,2-diacyl-sn-glycero-3-phosphocholine + H2O = a 1-acyl-sn-glycero-3-phosphocholine + a fatty acid + H(+)</text>
        <dbReference type="Rhea" id="RHEA:15801"/>
        <dbReference type="ChEBI" id="CHEBI:15377"/>
        <dbReference type="ChEBI" id="CHEBI:15378"/>
        <dbReference type="ChEBI" id="CHEBI:28868"/>
        <dbReference type="ChEBI" id="CHEBI:57643"/>
        <dbReference type="ChEBI" id="CHEBI:58168"/>
        <dbReference type="EC" id="3.1.1.4"/>
    </reaction>
    <physiologicalReaction direction="left-to-right" evidence="19">
        <dbReference type="Rhea" id="RHEA:15802"/>
    </physiologicalReaction>
</comment>
<proteinExistence type="inferred from homology"/>
<evidence type="ECO:0000256" key="13">
    <source>
        <dbReference type="ARBA" id="ARBA00023098"/>
    </source>
</evidence>
<keyword evidence="8" id="KW-0812">Transmembrane</keyword>
<comment type="catalytic activity">
    <reaction evidence="31">
        <text>a 1-O-alkyl-2-acyl-sn-glycero-3-phosphocholine + H2O = a 1-O-alkyl-sn-glycero-3-phosphocholine + a fatty acid + H(+)</text>
        <dbReference type="Rhea" id="RHEA:36231"/>
        <dbReference type="ChEBI" id="CHEBI:15377"/>
        <dbReference type="ChEBI" id="CHEBI:15378"/>
        <dbReference type="ChEBI" id="CHEBI:28868"/>
        <dbReference type="ChEBI" id="CHEBI:30909"/>
        <dbReference type="ChEBI" id="CHEBI:36702"/>
        <dbReference type="EC" id="3.1.1.4"/>
    </reaction>
    <physiologicalReaction direction="left-to-right" evidence="31">
        <dbReference type="Rhea" id="RHEA:36232"/>
    </physiologicalReaction>
</comment>
<evidence type="ECO:0000256" key="1">
    <source>
        <dbReference type="ARBA" id="ARBA00004247"/>
    </source>
</evidence>
<dbReference type="GO" id="GO:0004622">
    <property type="term" value="F:phosphatidylcholine lysophospholipase activity"/>
    <property type="evidence" value="ECO:0007669"/>
    <property type="project" value="UniProtKB-EC"/>
</dbReference>
<evidence type="ECO:0000256" key="11">
    <source>
        <dbReference type="ARBA" id="ARBA00022801"/>
    </source>
</evidence>
<evidence type="ECO:0000256" key="25">
    <source>
        <dbReference type="ARBA" id="ARBA00047324"/>
    </source>
</evidence>
<comment type="catalytic activity">
    <reaction evidence="17">
        <text>a triacylglycerol + H2O = a diacylglycerol + a fatty acid + H(+)</text>
        <dbReference type="Rhea" id="RHEA:12044"/>
        <dbReference type="ChEBI" id="CHEBI:15377"/>
        <dbReference type="ChEBI" id="CHEBI:15378"/>
        <dbReference type="ChEBI" id="CHEBI:17855"/>
        <dbReference type="ChEBI" id="CHEBI:18035"/>
        <dbReference type="ChEBI" id="CHEBI:28868"/>
        <dbReference type="EC" id="3.1.1.3"/>
    </reaction>
    <physiologicalReaction direction="left-to-right" evidence="17">
        <dbReference type="Rhea" id="RHEA:12045"/>
    </physiologicalReaction>
</comment>
<comment type="catalytic activity">
    <reaction evidence="40">
        <text>1-hexadecanoyl-2-(9Z-octadecenoyl)-sn-glycero-3-phosphocholine + H2O = 1-hexadecanoyl-sn-glycero-3-phosphocholine + (9Z)-octadecenoate + H(+)</text>
        <dbReference type="Rhea" id="RHEA:38779"/>
        <dbReference type="ChEBI" id="CHEBI:15377"/>
        <dbReference type="ChEBI" id="CHEBI:15378"/>
        <dbReference type="ChEBI" id="CHEBI:30823"/>
        <dbReference type="ChEBI" id="CHEBI:72998"/>
        <dbReference type="ChEBI" id="CHEBI:73001"/>
    </reaction>
    <physiologicalReaction direction="left-to-right" evidence="40">
        <dbReference type="Rhea" id="RHEA:38780"/>
    </physiologicalReaction>
</comment>
<evidence type="ECO:0000256" key="12">
    <source>
        <dbReference type="ARBA" id="ARBA00022989"/>
    </source>
</evidence>
<comment type="catalytic activity">
    <reaction evidence="25">
        <text>1-hexadecanoyl-2-(9Z)-octadecenoyl-3-octadecanoyl-sn-glycerol + H2O = 2-(9Z-octadecenoyl)-3-octadecanoyl-sn-glycerol + hexadecanoate + H(+)</text>
        <dbReference type="Rhea" id="RHEA:41107"/>
        <dbReference type="ChEBI" id="CHEBI:7896"/>
        <dbReference type="ChEBI" id="CHEBI:15377"/>
        <dbReference type="ChEBI" id="CHEBI:15378"/>
        <dbReference type="ChEBI" id="CHEBI:75558"/>
        <dbReference type="ChEBI" id="CHEBI:77623"/>
    </reaction>
    <physiologicalReaction direction="left-to-right" evidence="25">
        <dbReference type="Rhea" id="RHEA:41108"/>
    </physiologicalReaction>
</comment>
<evidence type="ECO:0000256" key="45">
    <source>
        <dbReference type="ARBA" id="ARBA00049372"/>
    </source>
</evidence>
<evidence type="ECO:0000256" key="41">
    <source>
        <dbReference type="ARBA" id="ARBA00048869"/>
    </source>
</evidence>
<evidence type="ECO:0000256" key="16">
    <source>
        <dbReference type="ARBA" id="ARBA00023264"/>
    </source>
</evidence>
<dbReference type="PROSITE" id="PS01098">
    <property type="entry name" value="LIPASE_GDSL_SER"/>
    <property type="match status" value="1"/>
</dbReference>
<dbReference type="GO" id="GO:0031526">
    <property type="term" value="C:brush border membrane"/>
    <property type="evidence" value="ECO:0007669"/>
    <property type="project" value="TreeGrafter"/>
</dbReference>
<evidence type="ECO:0000313" key="48">
    <source>
        <dbReference type="Proteomes" id="UP001283361"/>
    </source>
</evidence>
<dbReference type="Gene3D" id="3.40.50.1110">
    <property type="entry name" value="SGNH hydrolase"/>
    <property type="match status" value="1"/>
</dbReference>
<comment type="catalytic activity">
    <reaction evidence="39">
        <text>1-hexadecanoyl-sn-glycero-3-phosphocholine + H2O = sn-glycerol 3-phosphocholine + hexadecanoate + H(+)</text>
        <dbReference type="Rhea" id="RHEA:40435"/>
        <dbReference type="ChEBI" id="CHEBI:7896"/>
        <dbReference type="ChEBI" id="CHEBI:15377"/>
        <dbReference type="ChEBI" id="CHEBI:15378"/>
        <dbReference type="ChEBI" id="CHEBI:16870"/>
        <dbReference type="ChEBI" id="CHEBI:72998"/>
    </reaction>
    <physiologicalReaction direction="left-to-right" evidence="39">
        <dbReference type="Rhea" id="RHEA:40436"/>
    </physiologicalReaction>
</comment>
<evidence type="ECO:0000256" key="33">
    <source>
        <dbReference type="ARBA" id="ARBA00048227"/>
    </source>
</evidence>
<keyword evidence="7" id="KW-1003">Cell membrane</keyword>
<comment type="catalytic activity">
    <reaction evidence="18">
        <text>1-hexadecanoyl-2-(9Z,12Z-octadecadienoyl)-sn-glycero-3-phosphocholine + H2O = (9Z,12Z)-octadecadienoate + 1-hexadecanoyl-sn-glycero-3-phosphocholine + H(+)</text>
        <dbReference type="Rhea" id="RHEA:40811"/>
        <dbReference type="ChEBI" id="CHEBI:15377"/>
        <dbReference type="ChEBI" id="CHEBI:15378"/>
        <dbReference type="ChEBI" id="CHEBI:30245"/>
        <dbReference type="ChEBI" id="CHEBI:72998"/>
        <dbReference type="ChEBI" id="CHEBI:73002"/>
    </reaction>
    <physiologicalReaction direction="left-to-right" evidence="18">
        <dbReference type="Rhea" id="RHEA:40812"/>
    </physiologicalReaction>
</comment>
<comment type="catalytic activity">
    <reaction evidence="28">
        <text>1-hexadecanoyl-2-(9Z)-octadecenoyl-3-octadecanoyl-sn-glycerol + H2O = 1-hexadecanoyl-2-(9Z-octadecenoyl)-sn-glycerol + octadecanoate + H(+)</text>
        <dbReference type="Rhea" id="RHEA:41111"/>
        <dbReference type="ChEBI" id="CHEBI:15377"/>
        <dbReference type="ChEBI" id="CHEBI:15378"/>
        <dbReference type="ChEBI" id="CHEBI:25629"/>
        <dbReference type="ChEBI" id="CHEBI:75466"/>
        <dbReference type="ChEBI" id="CHEBI:77623"/>
    </reaction>
    <physiologicalReaction direction="left-to-right" evidence="28">
        <dbReference type="Rhea" id="RHEA:41112"/>
    </physiologicalReaction>
</comment>
<keyword evidence="11" id="KW-0378">Hydrolase</keyword>
<keyword evidence="48" id="KW-1185">Reference proteome</keyword>
<evidence type="ECO:0000256" key="14">
    <source>
        <dbReference type="ARBA" id="ARBA00023136"/>
    </source>
</evidence>
<evidence type="ECO:0000256" key="2">
    <source>
        <dbReference type="ARBA" id="ARBA00009979"/>
    </source>
</evidence>
<comment type="catalytic activity">
    <reaction evidence="34">
        <text>1-hexadecanoyl-2-(9Z,12Z-octadecadienoyl)-sn-glycero-3-phosphocholine + H2O = 2-(9Z,12Z-octadecadienoyl)-sn-glycero-3-phosphocholine + hexadecanoate + H(+)</text>
        <dbReference type="Rhea" id="RHEA:40971"/>
        <dbReference type="ChEBI" id="CHEBI:7896"/>
        <dbReference type="ChEBI" id="CHEBI:15377"/>
        <dbReference type="ChEBI" id="CHEBI:15378"/>
        <dbReference type="ChEBI" id="CHEBI:73002"/>
        <dbReference type="ChEBI" id="CHEBI:76084"/>
    </reaction>
    <physiologicalReaction direction="left-to-right" evidence="34">
        <dbReference type="Rhea" id="RHEA:40972"/>
    </physiologicalReaction>
</comment>
<evidence type="ECO:0000256" key="22">
    <source>
        <dbReference type="ARBA" id="ARBA00031485"/>
    </source>
</evidence>
<dbReference type="InterPro" id="IPR035547">
    <property type="entry name" value="Phospholipase_B"/>
</dbReference>
<evidence type="ECO:0000256" key="26">
    <source>
        <dbReference type="ARBA" id="ARBA00047363"/>
    </source>
</evidence>
<dbReference type="InterPro" id="IPR008265">
    <property type="entry name" value="Lipase_GDSL_AS"/>
</dbReference>
<dbReference type="InterPro" id="IPR036514">
    <property type="entry name" value="SGNH_hydro_sf"/>
</dbReference>
<evidence type="ECO:0000256" key="6">
    <source>
        <dbReference type="ARBA" id="ARBA00015133"/>
    </source>
</evidence>
<evidence type="ECO:0000256" key="36">
    <source>
        <dbReference type="ARBA" id="ARBA00048386"/>
    </source>
</evidence>
<evidence type="ECO:0000256" key="39">
    <source>
        <dbReference type="ARBA" id="ARBA00048656"/>
    </source>
</evidence>
<evidence type="ECO:0000256" key="27">
    <source>
        <dbReference type="ARBA" id="ARBA00047438"/>
    </source>
</evidence>
<comment type="catalytic activity">
    <reaction evidence="26">
        <text>1,3-dihexadecanoyl-2-(9Z-octadecenoyl)glycerol + H2O = 1-hexadecanoyl-2-(9Z-octadecenoyl)-glycerol + hexadecanoate + H(+)</text>
        <dbReference type="Rhea" id="RHEA:40979"/>
        <dbReference type="ChEBI" id="CHEBI:7896"/>
        <dbReference type="ChEBI" id="CHEBI:15377"/>
        <dbReference type="ChEBI" id="CHEBI:15378"/>
        <dbReference type="ChEBI" id="CHEBI:75585"/>
        <dbReference type="ChEBI" id="CHEBI:75688"/>
    </reaction>
    <physiologicalReaction direction="left-to-right" evidence="26">
        <dbReference type="Rhea" id="RHEA:40980"/>
    </physiologicalReaction>
</comment>
<comment type="similarity">
    <text evidence="2">Belongs to the 'GDSL' lipolytic enzyme family. Phospholipase B1 subfamily.</text>
</comment>
<keyword evidence="12" id="KW-1133">Transmembrane helix</keyword>
<evidence type="ECO:0000256" key="18">
    <source>
        <dbReference type="ARBA" id="ARBA00023408"/>
    </source>
</evidence>
<evidence type="ECO:0000256" key="38">
    <source>
        <dbReference type="ARBA" id="ARBA00048613"/>
    </source>
</evidence>
<comment type="catalytic activity">
    <reaction evidence="43">
        <text>1-hexadecanoyl-2-(9Z)-octadecenoyl-3-octadecanoyl-sn-glycerol + H2O = 1-hexadecanoyl-3-octadecanoyl-sn-glycerol + (9Z)-octadecenoate + H(+)</text>
        <dbReference type="Rhea" id="RHEA:41103"/>
        <dbReference type="ChEBI" id="CHEBI:15377"/>
        <dbReference type="ChEBI" id="CHEBI:15378"/>
        <dbReference type="ChEBI" id="CHEBI:30823"/>
        <dbReference type="ChEBI" id="CHEBI:77623"/>
        <dbReference type="ChEBI" id="CHEBI:77624"/>
    </reaction>
    <physiologicalReaction direction="left-to-right" evidence="43">
        <dbReference type="Rhea" id="RHEA:41104"/>
    </physiologicalReaction>
</comment>
<comment type="catalytic activity">
    <reaction evidence="42">
        <text>1-O-hexadecyl-2-(9Z)-octadecenoyl-sn-glycero-3-phosphocholine + H2O = 1-O-hexadecyl-sn-glycero-3-phosphocholine + (9Z)-octadecenoate + H(+)</text>
        <dbReference type="Rhea" id="RHEA:40915"/>
        <dbReference type="ChEBI" id="CHEBI:15377"/>
        <dbReference type="ChEBI" id="CHEBI:15378"/>
        <dbReference type="ChEBI" id="CHEBI:30823"/>
        <dbReference type="ChEBI" id="CHEBI:34112"/>
        <dbReference type="ChEBI" id="CHEBI:64496"/>
    </reaction>
    <physiologicalReaction direction="left-to-right" evidence="42">
        <dbReference type="Rhea" id="RHEA:40916"/>
    </physiologicalReaction>
</comment>
<protein>
    <recommendedName>
        <fullName evidence="6">Phospholipase B1, membrane-associated</fullName>
        <ecNumber evidence="5">3.1.1.3</ecNumber>
        <ecNumber evidence="4">3.1.1.4</ecNumber>
        <ecNumber evidence="3">3.1.1.5</ecNumber>
    </recommendedName>
    <alternativeName>
        <fullName evidence="20">Lysophospholipase</fullName>
    </alternativeName>
    <alternativeName>
        <fullName evidence="21">Phospholipase A2</fullName>
    </alternativeName>
    <alternativeName>
        <fullName evidence="23">Phospholipase B/lipase</fullName>
    </alternativeName>
    <alternativeName>
        <fullName evidence="22">Triacylglycerol lipase</fullName>
    </alternativeName>
</protein>
<evidence type="ECO:0000256" key="15">
    <source>
        <dbReference type="ARBA" id="ARBA00023180"/>
    </source>
</evidence>
<comment type="function">
    <text evidence="24">Calcium-independent membrane-associated phospholipase that catalyzes complete diacylation of phospholipids by hydrolyzing both sn-1 and sn-2 fatty acyl chains attached to the glycerol backbone (phospholipase B activity). Has dual phospholipase and lysophospholipase activities toward diacylphospholipids. Preferentially cleaves sn-2 ester bonds over sn-1 bonds. Acts as a lipase toward glycerolipid substrates. Hydrolyzes fatty acyl chains of diacylglycerols with preference for the sn-2 position and of triacylglycerols with not positional selectivity. May also hydrolyze long chain retinyl esters such as retinyl palmitate. May contribute to digestion of dietary phospholipids, glycerolipids and retinoids, facilitating lipid absorption at the brush border.</text>
</comment>
<evidence type="ECO:0000256" key="5">
    <source>
        <dbReference type="ARBA" id="ARBA00013279"/>
    </source>
</evidence>
<keyword evidence="10" id="KW-0677">Repeat</keyword>
<keyword evidence="13" id="KW-0443">Lipid metabolism</keyword>
<dbReference type="AlphaFoldDB" id="A0AAE1E169"/>
<organism evidence="47 48">
    <name type="scientific">Elysia crispata</name>
    <name type="common">lettuce slug</name>
    <dbReference type="NCBI Taxonomy" id="231223"/>
    <lineage>
        <taxon>Eukaryota</taxon>
        <taxon>Metazoa</taxon>
        <taxon>Spiralia</taxon>
        <taxon>Lophotrochozoa</taxon>
        <taxon>Mollusca</taxon>
        <taxon>Gastropoda</taxon>
        <taxon>Heterobranchia</taxon>
        <taxon>Euthyneura</taxon>
        <taxon>Panpulmonata</taxon>
        <taxon>Sacoglossa</taxon>
        <taxon>Placobranchoidea</taxon>
        <taxon>Plakobranchidae</taxon>
        <taxon>Elysia</taxon>
    </lineage>
</organism>
<comment type="catalytic activity">
    <reaction evidence="37">
        <text>a 1-acyl-sn-glycero-3-phosphocholine + H2O = sn-glycerol 3-phosphocholine + a fatty acid + H(+)</text>
        <dbReference type="Rhea" id="RHEA:15177"/>
        <dbReference type="ChEBI" id="CHEBI:15377"/>
        <dbReference type="ChEBI" id="CHEBI:15378"/>
        <dbReference type="ChEBI" id="CHEBI:16870"/>
        <dbReference type="ChEBI" id="CHEBI:28868"/>
        <dbReference type="ChEBI" id="CHEBI:58168"/>
        <dbReference type="EC" id="3.1.1.5"/>
    </reaction>
    <physiologicalReaction direction="left-to-right" evidence="37">
        <dbReference type="Rhea" id="RHEA:15178"/>
    </physiologicalReaction>
</comment>
<dbReference type="GO" id="GO:0050253">
    <property type="term" value="F:retinyl-palmitate esterase activity"/>
    <property type="evidence" value="ECO:0007669"/>
    <property type="project" value="TreeGrafter"/>
</dbReference>
<dbReference type="CDD" id="cd01824">
    <property type="entry name" value="Phospholipase_B_like"/>
    <property type="match status" value="1"/>
</dbReference>
<evidence type="ECO:0000256" key="17">
    <source>
        <dbReference type="ARBA" id="ARBA00023369"/>
    </source>
</evidence>
<evidence type="ECO:0000256" key="35">
    <source>
        <dbReference type="ARBA" id="ARBA00048374"/>
    </source>
</evidence>
<evidence type="ECO:0000256" key="32">
    <source>
        <dbReference type="ARBA" id="ARBA00048058"/>
    </source>
</evidence>
<evidence type="ECO:0000256" key="43">
    <source>
        <dbReference type="ARBA" id="ARBA00048939"/>
    </source>
</evidence>
<dbReference type="GO" id="GO:0004623">
    <property type="term" value="F:phospholipase A2 activity"/>
    <property type="evidence" value="ECO:0007669"/>
    <property type="project" value="UniProtKB-EC"/>
</dbReference>
<accession>A0AAE1E169</accession>
<evidence type="ECO:0000256" key="42">
    <source>
        <dbReference type="ARBA" id="ARBA00048872"/>
    </source>
</evidence>
<evidence type="ECO:0000313" key="47">
    <source>
        <dbReference type="EMBL" id="KAK3790499.1"/>
    </source>
</evidence>
<comment type="catalytic activity">
    <reaction evidence="38">
        <text>1-hexadecanoyl-2-(9Z-octadecenoyl)-sn-glycero-3-phosphoethanolamine + H2O = 1-hexadecanoyl-sn-glycero-3-phosphoethanolamine + (9Z)-octadecenoate + H(+)</text>
        <dbReference type="Rhea" id="RHEA:40911"/>
        <dbReference type="ChEBI" id="CHEBI:15377"/>
        <dbReference type="ChEBI" id="CHEBI:15378"/>
        <dbReference type="ChEBI" id="CHEBI:30823"/>
        <dbReference type="ChEBI" id="CHEBI:73004"/>
        <dbReference type="ChEBI" id="CHEBI:73007"/>
    </reaction>
    <physiologicalReaction direction="left-to-right" evidence="38">
        <dbReference type="Rhea" id="RHEA:40912"/>
    </physiologicalReaction>
</comment>
<evidence type="ECO:0000256" key="40">
    <source>
        <dbReference type="ARBA" id="ARBA00048699"/>
    </source>
</evidence>
<keyword evidence="15" id="KW-0325">Glycoprotein</keyword>
<dbReference type="PANTHER" id="PTHR21325">
    <property type="entry name" value="PHOSPHOLIPASE B, PLB1"/>
    <property type="match status" value="1"/>
</dbReference>
<evidence type="ECO:0000256" key="21">
    <source>
        <dbReference type="ARBA" id="ARBA00031182"/>
    </source>
</evidence>
<comment type="catalytic activity">
    <reaction evidence="45">
        <text>1,3-di-(9Z-octadecenoyl)-glycerol + H2O = 1-(9Z-octadecenoyl)-glycerol + (9Z)-octadecenoate + H(+)</text>
        <dbReference type="Rhea" id="RHEA:39939"/>
        <dbReference type="ChEBI" id="CHEBI:15377"/>
        <dbReference type="ChEBI" id="CHEBI:15378"/>
        <dbReference type="ChEBI" id="CHEBI:30823"/>
        <dbReference type="ChEBI" id="CHEBI:75342"/>
        <dbReference type="ChEBI" id="CHEBI:75735"/>
    </reaction>
    <physiologicalReaction direction="left-to-right" evidence="45">
        <dbReference type="Rhea" id="RHEA:39940"/>
    </physiologicalReaction>
</comment>
<dbReference type="EC" id="3.1.1.4" evidence="4"/>
<evidence type="ECO:0000256" key="8">
    <source>
        <dbReference type="ARBA" id="ARBA00022692"/>
    </source>
</evidence>
<keyword evidence="16" id="KW-1208">Phospholipid metabolism</keyword>
<comment type="catalytic activity">
    <reaction evidence="30">
        <text>1-hexadecanoyl-2-(9Z-octadecenoyl)-sn-glycero-3-phospho-(1'-sn-glycerol) + H2O = 1-hexadecanoyl-sn-glycero-3-phospho-(1'-sn-glycerol) + (9Z)-octadecenoate + H(+)</text>
        <dbReference type="Rhea" id="RHEA:40919"/>
        <dbReference type="ChEBI" id="CHEBI:15377"/>
        <dbReference type="ChEBI" id="CHEBI:15378"/>
        <dbReference type="ChEBI" id="CHEBI:30823"/>
        <dbReference type="ChEBI" id="CHEBI:72841"/>
        <dbReference type="ChEBI" id="CHEBI:75158"/>
    </reaction>
    <physiologicalReaction direction="left-to-right" evidence="30">
        <dbReference type="Rhea" id="RHEA:40920"/>
    </physiologicalReaction>
</comment>
<dbReference type="PANTHER" id="PTHR21325:SF31">
    <property type="entry name" value="GH22081P-RELATED"/>
    <property type="match status" value="1"/>
</dbReference>
<evidence type="ECO:0000256" key="24">
    <source>
        <dbReference type="ARBA" id="ARBA00045916"/>
    </source>
</evidence>
<dbReference type="EC" id="3.1.1.5" evidence="3"/>
<evidence type="ECO:0000256" key="37">
    <source>
        <dbReference type="ARBA" id="ARBA00048454"/>
    </source>
</evidence>
<name>A0AAE1E169_9GAST</name>
<comment type="catalytic activity">
    <reaction evidence="29">
        <text>2,3-di-(9Z)-octadecenoyl-sn-glycerol + H2O = 3-(9Z-octadecenoyl)-sn-glycerol + (9Z)-octadecenoate + H(+)</text>
        <dbReference type="Rhea" id="RHEA:42604"/>
        <dbReference type="ChEBI" id="CHEBI:15377"/>
        <dbReference type="ChEBI" id="CHEBI:15378"/>
        <dbReference type="ChEBI" id="CHEBI:30823"/>
        <dbReference type="ChEBI" id="CHEBI:75824"/>
        <dbReference type="ChEBI" id="CHEBI:75938"/>
    </reaction>
    <physiologicalReaction direction="left-to-right" evidence="29">
        <dbReference type="Rhea" id="RHEA:42605"/>
    </physiologicalReaction>
</comment>
<dbReference type="GO" id="GO:0006644">
    <property type="term" value="P:phospholipid metabolic process"/>
    <property type="evidence" value="ECO:0007669"/>
    <property type="project" value="TreeGrafter"/>
</dbReference>
<evidence type="ECO:0000256" key="19">
    <source>
        <dbReference type="ARBA" id="ARBA00023422"/>
    </source>
</evidence>
<evidence type="ECO:0000256" key="3">
    <source>
        <dbReference type="ARBA" id="ARBA00013274"/>
    </source>
</evidence>
<evidence type="ECO:0000256" key="10">
    <source>
        <dbReference type="ARBA" id="ARBA00022737"/>
    </source>
</evidence>
<evidence type="ECO:0000256" key="9">
    <source>
        <dbReference type="ARBA" id="ARBA00022729"/>
    </source>
</evidence>
<comment type="catalytic activity">
    <reaction evidence="44">
        <text>1,2-dihexadecanoyl-sn-glycero-3-phosphocholine + 2 H2O = sn-glycerol 3-phosphocholine + 2 hexadecanoate + 2 H(+)</text>
        <dbReference type="Rhea" id="RHEA:40975"/>
        <dbReference type="ChEBI" id="CHEBI:7896"/>
        <dbReference type="ChEBI" id="CHEBI:15377"/>
        <dbReference type="ChEBI" id="CHEBI:15378"/>
        <dbReference type="ChEBI" id="CHEBI:16870"/>
        <dbReference type="ChEBI" id="CHEBI:72999"/>
    </reaction>
    <physiologicalReaction direction="left-to-right" evidence="44">
        <dbReference type="Rhea" id="RHEA:40976"/>
    </physiologicalReaction>
</comment>
<comment type="catalytic activity">
    <reaction evidence="33">
        <text>1,2-dihexadecanoyl-sn-glycero-3-phosphocholine + H2O = 1-hexadecanoyl-sn-glycero-3-phosphocholine + hexadecanoate + H(+)</text>
        <dbReference type="Rhea" id="RHEA:41223"/>
        <dbReference type="ChEBI" id="CHEBI:7896"/>
        <dbReference type="ChEBI" id="CHEBI:15377"/>
        <dbReference type="ChEBI" id="CHEBI:15378"/>
        <dbReference type="ChEBI" id="CHEBI:72998"/>
        <dbReference type="ChEBI" id="CHEBI:72999"/>
    </reaction>
    <physiologicalReaction direction="left-to-right" evidence="33">
        <dbReference type="Rhea" id="RHEA:41224"/>
    </physiologicalReaction>
</comment>
<sequence>MDPTVGFHSKCTQKDFETSSTELVHGEPLTVRGEFIASPVINIQKITPLTTSHHGNMSPIVSPNLKDAHLVFIPLLEPFQIPTRVFLVVLHQALGSAIMLCALRMKAAFLTAVVSVISLLQKKRTVHRYPIPNFACHTQLLCQGREPSSIHYLHPADVDVVAALGDSLTAGNGVDATSILGVLTENRGLSWSGGGDGSLDEGVLTFPNIIKKYNPQVVGYSVGSGKNTDVSSGLNVADPGDTSFEMSLQAQMLVDRMKTTTGFQNDWKVITIFIGRNDLCDACNDWARYSPANYRKNLQDALDIFHAKLPRTLVNLVLIFDITLIAQLGKTDF</sequence>
<dbReference type="EC" id="3.1.1.3" evidence="5"/>
<evidence type="ECO:0000256" key="31">
    <source>
        <dbReference type="ARBA" id="ARBA00048049"/>
    </source>
</evidence>
<evidence type="ECO:0000256" key="46">
    <source>
        <dbReference type="ARBA" id="ARBA00049461"/>
    </source>
</evidence>
<evidence type="ECO:0000256" key="30">
    <source>
        <dbReference type="ARBA" id="ARBA00048015"/>
    </source>
</evidence>
<evidence type="ECO:0000256" key="44">
    <source>
        <dbReference type="ARBA" id="ARBA00049363"/>
    </source>
</evidence>
<comment type="catalytic activity">
    <reaction evidence="46">
        <text>2-(9Z-octadecenoyl)-glycerol + H2O = glycerol + (9Z)-octadecenoate + H(+)</text>
        <dbReference type="Rhea" id="RHEA:38491"/>
        <dbReference type="ChEBI" id="CHEBI:15377"/>
        <dbReference type="ChEBI" id="CHEBI:15378"/>
        <dbReference type="ChEBI" id="CHEBI:17754"/>
        <dbReference type="ChEBI" id="CHEBI:30823"/>
        <dbReference type="ChEBI" id="CHEBI:73990"/>
    </reaction>
    <physiologicalReaction direction="left-to-right" evidence="46">
        <dbReference type="Rhea" id="RHEA:38492"/>
    </physiologicalReaction>
</comment>
<evidence type="ECO:0000256" key="28">
    <source>
        <dbReference type="ARBA" id="ARBA00047459"/>
    </source>
</evidence>
<reference evidence="47" key="1">
    <citation type="journal article" date="2023" name="G3 (Bethesda)">
        <title>A reference genome for the long-term kleptoplast-retaining sea slug Elysia crispata morphotype clarki.</title>
        <authorList>
            <person name="Eastman K.E."/>
            <person name="Pendleton A.L."/>
            <person name="Shaikh M.A."/>
            <person name="Suttiyut T."/>
            <person name="Ogas R."/>
            <person name="Tomko P."/>
            <person name="Gavelis G."/>
            <person name="Widhalm J.R."/>
            <person name="Wisecaver J.H."/>
        </authorList>
    </citation>
    <scope>NUCLEOTIDE SEQUENCE</scope>
    <source>
        <strain evidence="47">ECLA1</strain>
    </source>
</reference>
<comment type="catalytic activity">
    <reaction evidence="32">
        <text>1,2-di-(9Z-octadecenoyl)-sn-glycero-3-phosphocholine + H2O = 1-(9Z-octadecenoyl)-sn-glycero-3-phosphocholine + (9Z)-octadecenoate + H(+)</text>
        <dbReference type="Rhea" id="RHEA:40923"/>
        <dbReference type="ChEBI" id="CHEBI:15377"/>
        <dbReference type="ChEBI" id="CHEBI:15378"/>
        <dbReference type="ChEBI" id="CHEBI:28610"/>
        <dbReference type="ChEBI" id="CHEBI:30823"/>
        <dbReference type="ChEBI" id="CHEBI:74669"/>
    </reaction>
    <physiologicalReaction direction="left-to-right" evidence="32">
        <dbReference type="Rhea" id="RHEA:40924"/>
    </physiologicalReaction>
</comment>
<dbReference type="Pfam" id="PF00657">
    <property type="entry name" value="Lipase_GDSL"/>
    <property type="match status" value="1"/>
</dbReference>
<comment type="catalytic activity">
    <reaction evidence="36">
        <text>1,2,3-tri-(9Z-octadecenoyl)-glycerol + H2O = di-(9Z)-octadecenoylglycerol + (9Z)-octadecenoate + H(+)</text>
        <dbReference type="Rhea" id="RHEA:38575"/>
        <dbReference type="ChEBI" id="CHEBI:15377"/>
        <dbReference type="ChEBI" id="CHEBI:15378"/>
        <dbReference type="ChEBI" id="CHEBI:30823"/>
        <dbReference type="ChEBI" id="CHEBI:53753"/>
        <dbReference type="ChEBI" id="CHEBI:75945"/>
    </reaction>
    <physiologicalReaction direction="left-to-right" evidence="36">
        <dbReference type="Rhea" id="RHEA:38576"/>
    </physiologicalReaction>
</comment>
<comment type="subcellular location">
    <subcellularLocation>
        <location evidence="1">Apical cell membrane</location>
        <topology evidence="1">Single-pass type I membrane protein</topology>
    </subcellularLocation>
</comment>
<comment type="catalytic activity">
    <reaction evidence="35">
        <text>1-octadecanoyl-2-(9Z,12Z)-octadecadienoyl-sn-glycerol + H2O = 1-octadecanoyl-sn-glycerol + (9Z,12Z)-octadecadienoate + H(+)</text>
        <dbReference type="Rhea" id="RHEA:40927"/>
        <dbReference type="ChEBI" id="CHEBI:15377"/>
        <dbReference type="ChEBI" id="CHEBI:15378"/>
        <dbReference type="ChEBI" id="CHEBI:30245"/>
        <dbReference type="ChEBI" id="CHEBI:75550"/>
        <dbReference type="ChEBI" id="CHEBI:77097"/>
    </reaction>
    <physiologicalReaction direction="left-to-right" evidence="35">
        <dbReference type="Rhea" id="RHEA:40928"/>
    </physiologicalReaction>
</comment>
<dbReference type="EMBL" id="JAWDGP010001539">
    <property type="protein sequence ID" value="KAK3790499.1"/>
    <property type="molecule type" value="Genomic_DNA"/>
</dbReference>
<evidence type="ECO:0000256" key="23">
    <source>
        <dbReference type="ARBA" id="ARBA00033022"/>
    </source>
</evidence>
<comment type="caution">
    <text evidence="47">The sequence shown here is derived from an EMBL/GenBank/DDBJ whole genome shotgun (WGS) entry which is preliminary data.</text>
</comment>
<dbReference type="InterPro" id="IPR001087">
    <property type="entry name" value="GDSL"/>
</dbReference>
<gene>
    <name evidence="47" type="ORF">RRG08_060549</name>
</gene>
<comment type="catalytic activity">
    <reaction evidence="41">
        <text>1,3-dihexadecanoyl-2-(9Z-octadecenoyl)glycerol + H2O = 1,3-dihexadecanoylglycerol + (9Z)-octadecenoate + H(+)</text>
        <dbReference type="Rhea" id="RHEA:40983"/>
        <dbReference type="ChEBI" id="CHEBI:15377"/>
        <dbReference type="ChEBI" id="CHEBI:15378"/>
        <dbReference type="ChEBI" id="CHEBI:30823"/>
        <dbReference type="ChEBI" id="CHEBI:75688"/>
        <dbReference type="ChEBI" id="CHEBI:77619"/>
    </reaction>
    <physiologicalReaction direction="left-to-right" evidence="41">
        <dbReference type="Rhea" id="RHEA:40984"/>
    </physiologicalReaction>
</comment>
<dbReference type="InterPro" id="IPR038885">
    <property type="entry name" value="PLB1"/>
</dbReference>
<evidence type="ECO:0000256" key="4">
    <source>
        <dbReference type="ARBA" id="ARBA00013278"/>
    </source>
</evidence>
<keyword evidence="14" id="KW-0472">Membrane</keyword>
<evidence type="ECO:0000256" key="29">
    <source>
        <dbReference type="ARBA" id="ARBA00048011"/>
    </source>
</evidence>
<evidence type="ECO:0000256" key="7">
    <source>
        <dbReference type="ARBA" id="ARBA00022475"/>
    </source>
</evidence>
<dbReference type="SUPFAM" id="SSF52266">
    <property type="entry name" value="SGNH hydrolase"/>
    <property type="match status" value="1"/>
</dbReference>
<dbReference type="GO" id="GO:0004806">
    <property type="term" value="F:triacylglycerol lipase activity"/>
    <property type="evidence" value="ECO:0007669"/>
    <property type="project" value="UniProtKB-EC"/>
</dbReference>
<keyword evidence="9" id="KW-0732">Signal</keyword>
<comment type="catalytic activity">
    <reaction evidence="27">
        <text>1-(9Z-octadecenoyl)-glycerol + H2O = glycerol + (9Z)-octadecenoate + H(+)</text>
        <dbReference type="Rhea" id="RHEA:38487"/>
        <dbReference type="ChEBI" id="CHEBI:15377"/>
        <dbReference type="ChEBI" id="CHEBI:15378"/>
        <dbReference type="ChEBI" id="CHEBI:17754"/>
        <dbReference type="ChEBI" id="CHEBI:30823"/>
        <dbReference type="ChEBI" id="CHEBI:75342"/>
    </reaction>
    <physiologicalReaction direction="left-to-right" evidence="27">
        <dbReference type="Rhea" id="RHEA:38488"/>
    </physiologicalReaction>
</comment>
<evidence type="ECO:0000256" key="34">
    <source>
        <dbReference type="ARBA" id="ARBA00048362"/>
    </source>
</evidence>
<dbReference type="Proteomes" id="UP001283361">
    <property type="component" value="Unassembled WGS sequence"/>
</dbReference>
<evidence type="ECO:0000256" key="20">
    <source>
        <dbReference type="ARBA" id="ARBA00029723"/>
    </source>
</evidence>